<evidence type="ECO:0000256" key="3">
    <source>
        <dbReference type="ARBA" id="ARBA00007838"/>
    </source>
</evidence>
<feature type="compositionally biased region" description="Acidic residues" evidence="8">
    <location>
        <begin position="178"/>
        <end position="195"/>
    </location>
</feature>
<dbReference type="Pfam" id="PF00254">
    <property type="entry name" value="FKBP_C"/>
    <property type="match status" value="1"/>
</dbReference>
<evidence type="ECO:0000256" key="6">
    <source>
        <dbReference type="ARBA" id="ARBA00023235"/>
    </source>
</evidence>
<dbReference type="Gene3D" id="3.10.50.40">
    <property type="match status" value="1"/>
</dbReference>
<sequence>MPLLPVAVYGLEVPCGGMPIQAVPDFPATHPVPALLVLSHVQHIAQLNQLMEKKFRITMAAIDPNAEPQTENAPKGVPPRATLKIIREPISADDSDDEDDDSIDAIRARLGLIDEDEESESDDDDEDKNGGPSDPAKSKKARKEAALKEIMDEIKEAEDMDVDDEKPKKNKGKARATDEEDSDDEDDSDEEDMEVEEFVLCTLDPQQHYQQPLDITIGENEQVYFQVTGAYDISLTGNYVVPDHTHDDEDDESDEEGEYDFSPDEDELDEYSDEEEDELDGLDNPRITEVGSDDEEPPKLVAAPKEKKNKNKRSAEEAETLDDMISKEGANGEQKLSKKQQKKLKNNEGKAVEAESKDSPADKKKVQFAKNLEQGPTGSPLPKKDEKKDGKTALGVKNVGGVVIDDKKLGTGPAAKKGDRIGMRYIGKLQNGKVFDSNKKGKPFGFKLGAGEVIKGWEIGVPGMSVGGERRITIPANLAYGKQSLPGIPANSTLVFDIKLVSIN</sequence>
<feature type="domain" description="PPIase FKBP-type" evidence="9">
    <location>
        <begin position="418"/>
        <end position="504"/>
    </location>
</feature>
<evidence type="ECO:0000256" key="8">
    <source>
        <dbReference type="SAM" id="MobiDB-lite"/>
    </source>
</evidence>
<feature type="region of interest" description="Disordered" evidence="8">
    <location>
        <begin position="110"/>
        <end position="195"/>
    </location>
</feature>
<name>A0ABR3SXK7_9PEZI</name>
<keyword evidence="11" id="KW-1185">Reference proteome</keyword>
<organism evidence="10 11">
    <name type="scientific">Neofusicoccum ribis</name>
    <dbReference type="NCBI Taxonomy" id="45134"/>
    <lineage>
        <taxon>Eukaryota</taxon>
        <taxon>Fungi</taxon>
        <taxon>Dikarya</taxon>
        <taxon>Ascomycota</taxon>
        <taxon>Pezizomycotina</taxon>
        <taxon>Dothideomycetes</taxon>
        <taxon>Dothideomycetes incertae sedis</taxon>
        <taxon>Botryosphaeriales</taxon>
        <taxon>Botryosphaeriaceae</taxon>
        <taxon>Neofusicoccum</taxon>
    </lineage>
</organism>
<accession>A0ABR3SXK7</accession>
<dbReference type="PANTHER" id="PTHR43811:SF19">
    <property type="entry name" value="39 KDA FK506-BINDING NUCLEAR PROTEIN"/>
    <property type="match status" value="1"/>
</dbReference>
<feature type="compositionally biased region" description="Basic and acidic residues" evidence="8">
    <location>
        <begin position="382"/>
        <end position="391"/>
    </location>
</feature>
<evidence type="ECO:0000259" key="9">
    <source>
        <dbReference type="PROSITE" id="PS50059"/>
    </source>
</evidence>
<dbReference type="PROSITE" id="PS50059">
    <property type="entry name" value="FKBP_PPIASE"/>
    <property type="match status" value="1"/>
</dbReference>
<evidence type="ECO:0000256" key="1">
    <source>
        <dbReference type="ARBA" id="ARBA00000971"/>
    </source>
</evidence>
<dbReference type="SUPFAM" id="SSF54534">
    <property type="entry name" value="FKBP-like"/>
    <property type="match status" value="1"/>
</dbReference>
<feature type="compositionally biased region" description="Acidic residues" evidence="8">
    <location>
        <begin position="155"/>
        <end position="164"/>
    </location>
</feature>
<evidence type="ECO:0000256" key="4">
    <source>
        <dbReference type="ARBA" id="ARBA00011865"/>
    </source>
</evidence>
<dbReference type="InterPro" id="IPR041232">
    <property type="entry name" value="NPL"/>
</dbReference>
<evidence type="ECO:0000256" key="5">
    <source>
        <dbReference type="ARBA" id="ARBA00023110"/>
    </source>
</evidence>
<feature type="compositionally biased region" description="Acidic residues" evidence="8">
    <location>
        <begin position="113"/>
        <end position="127"/>
    </location>
</feature>
<dbReference type="InterPro" id="IPR046357">
    <property type="entry name" value="PPIase_dom_sf"/>
</dbReference>
<proteinExistence type="inferred from homology"/>
<reference evidence="10 11" key="1">
    <citation type="submission" date="2024-02" db="EMBL/GenBank/DDBJ databases">
        <title>De novo assembly and annotation of 12 fungi associated with fruit tree decline syndrome in Ontario, Canada.</title>
        <authorList>
            <person name="Sulman M."/>
            <person name="Ellouze W."/>
            <person name="Ilyukhin E."/>
        </authorList>
    </citation>
    <scope>NUCLEOTIDE SEQUENCE [LARGE SCALE GENOMIC DNA]</scope>
    <source>
        <strain evidence="10 11">M1-105</strain>
    </source>
</reference>
<dbReference type="PANTHER" id="PTHR43811">
    <property type="entry name" value="FKBP-TYPE PEPTIDYL-PROLYL CIS-TRANS ISOMERASE FKPA"/>
    <property type="match status" value="1"/>
</dbReference>
<comment type="subunit">
    <text evidence="4">Binds to histones H3 and H4.</text>
</comment>
<feature type="compositionally biased region" description="Basic and acidic residues" evidence="8">
    <location>
        <begin position="345"/>
        <end position="365"/>
    </location>
</feature>
<evidence type="ECO:0000256" key="2">
    <source>
        <dbReference type="ARBA" id="ARBA00002221"/>
    </source>
</evidence>
<comment type="function">
    <text evidence="2">PPIase that acts as a histone chaperone. Histone proline isomerase that increases the rate of cis-trans isomerization at prolines on the histone H3 N-terminal tail. Proline isomerization influences H3 methylation thereby regulating gene expression.</text>
</comment>
<dbReference type="Gene3D" id="2.60.120.340">
    <property type="entry name" value="Nucleoplasmin core domain"/>
    <property type="match status" value="1"/>
</dbReference>
<comment type="catalytic activity">
    <reaction evidence="1 7">
        <text>[protein]-peptidylproline (omega=180) = [protein]-peptidylproline (omega=0)</text>
        <dbReference type="Rhea" id="RHEA:16237"/>
        <dbReference type="Rhea" id="RHEA-COMP:10747"/>
        <dbReference type="Rhea" id="RHEA-COMP:10748"/>
        <dbReference type="ChEBI" id="CHEBI:83833"/>
        <dbReference type="ChEBI" id="CHEBI:83834"/>
        <dbReference type="EC" id="5.2.1.8"/>
    </reaction>
</comment>
<evidence type="ECO:0000313" key="11">
    <source>
        <dbReference type="Proteomes" id="UP001521116"/>
    </source>
</evidence>
<dbReference type="PIRSF" id="PIRSF001473">
    <property type="entry name" value="FK506-bp_FPR3"/>
    <property type="match status" value="1"/>
</dbReference>
<dbReference type="GO" id="GO:0016853">
    <property type="term" value="F:isomerase activity"/>
    <property type="evidence" value="ECO:0007669"/>
    <property type="project" value="UniProtKB-KW"/>
</dbReference>
<feature type="compositionally biased region" description="Basic and acidic residues" evidence="8">
    <location>
        <begin position="143"/>
        <end position="154"/>
    </location>
</feature>
<comment type="caution">
    <text evidence="10">The sequence shown here is derived from an EMBL/GenBank/DDBJ whole genome shotgun (WGS) entry which is preliminary data.</text>
</comment>
<dbReference type="Pfam" id="PF17800">
    <property type="entry name" value="NPL"/>
    <property type="match status" value="1"/>
</dbReference>
<protein>
    <recommendedName>
        <fullName evidence="7">peptidylprolyl isomerase</fullName>
        <ecNumber evidence="7">5.2.1.8</ecNumber>
    </recommendedName>
</protein>
<dbReference type="Proteomes" id="UP001521116">
    <property type="component" value="Unassembled WGS sequence"/>
</dbReference>
<dbReference type="InterPro" id="IPR023566">
    <property type="entry name" value="PPIase_Fpr3/Fpr4-like"/>
</dbReference>
<dbReference type="InterPro" id="IPR001179">
    <property type="entry name" value="PPIase_FKBP_dom"/>
</dbReference>
<dbReference type="EC" id="5.2.1.8" evidence="7"/>
<keyword evidence="6 7" id="KW-0413">Isomerase</keyword>
<feature type="region of interest" description="Disordered" evidence="8">
    <location>
        <begin position="238"/>
        <end position="392"/>
    </location>
</feature>
<dbReference type="EMBL" id="JAJVDC020000034">
    <property type="protein sequence ID" value="KAL1632080.1"/>
    <property type="molecule type" value="Genomic_DNA"/>
</dbReference>
<evidence type="ECO:0000256" key="7">
    <source>
        <dbReference type="PROSITE-ProRule" id="PRU00277"/>
    </source>
</evidence>
<comment type="similarity">
    <text evidence="3">Belongs to the FKBP-type PPIase family. FKBP3/4 subfamily.</text>
</comment>
<gene>
    <name evidence="10" type="primary">FPR3</name>
    <name evidence="10" type="ORF">SLS56_003969</name>
</gene>
<keyword evidence="5 7" id="KW-0697">Rotamase</keyword>
<feature type="compositionally biased region" description="Acidic residues" evidence="8">
    <location>
        <begin position="248"/>
        <end position="281"/>
    </location>
</feature>
<evidence type="ECO:0000313" key="10">
    <source>
        <dbReference type="EMBL" id="KAL1632080.1"/>
    </source>
</evidence>